<dbReference type="InterPro" id="IPR001584">
    <property type="entry name" value="Integrase_cat-core"/>
</dbReference>
<keyword evidence="3" id="KW-1185">Reference proteome</keyword>
<accession>A0ABY2WGL3</accession>
<dbReference type="InterPro" id="IPR012337">
    <property type="entry name" value="RNaseH-like_sf"/>
</dbReference>
<protein>
    <submittedName>
        <fullName evidence="2">Transposase family protein</fullName>
    </submittedName>
</protein>
<comment type="caution">
    <text evidence="2">The sequence shown here is derived from an EMBL/GenBank/DDBJ whole genome shotgun (WGS) entry which is preliminary data.</text>
</comment>
<evidence type="ECO:0000313" key="2">
    <source>
        <dbReference type="EMBL" id="TMU50418.1"/>
    </source>
</evidence>
<dbReference type="PROSITE" id="PS50994">
    <property type="entry name" value="INTEGRASE"/>
    <property type="match status" value="1"/>
</dbReference>
<dbReference type="Proteomes" id="UP000751614">
    <property type="component" value="Unassembled WGS sequence"/>
</dbReference>
<dbReference type="Gene3D" id="3.30.420.10">
    <property type="entry name" value="Ribonuclease H-like superfamily/Ribonuclease H"/>
    <property type="match status" value="1"/>
</dbReference>
<name>A0ABY2WGL3_9FLAO</name>
<dbReference type="EMBL" id="VCNI01000007">
    <property type="protein sequence ID" value="TMU50418.1"/>
    <property type="molecule type" value="Genomic_DNA"/>
</dbReference>
<sequence length="168" mass="20039">MGKQRFRILKRNGVNRLPRNTKKRSPGPKIKLYEKQTPGHHVQMDVKFLAFTDKQGKNIKRYQYTAIDDATGIRALKVYDRHNQDNAIHFLDYVIKKFPFRIKVVRTDNGHEFQTRFHWHCLDQGVEHVYIKPASPRLNGKVERSHWTDKQEFYQLIEYTSDVDLSKK</sequence>
<evidence type="ECO:0000313" key="3">
    <source>
        <dbReference type="Proteomes" id="UP000751614"/>
    </source>
</evidence>
<feature type="domain" description="Integrase catalytic" evidence="1">
    <location>
        <begin position="34"/>
        <end position="168"/>
    </location>
</feature>
<dbReference type="InterPro" id="IPR036397">
    <property type="entry name" value="RNaseH_sf"/>
</dbReference>
<dbReference type="SUPFAM" id="SSF53098">
    <property type="entry name" value="Ribonuclease H-like"/>
    <property type="match status" value="1"/>
</dbReference>
<evidence type="ECO:0000259" key="1">
    <source>
        <dbReference type="PROSITE" id="PS50994"/>
    </source>
</evidence>
<reference evidence="2 3" key="1">
    <citation type="submission" date="2019-05" db="EMBL/GenBank/DDBJ databases">
        <title>Flagellimonas sp. AsT0115, sp. nov., isolated from a marine red algae, Asparagopsis taxiformis.</title>
        <authorList>
            <person name="Kim J."/>
            <person name="Jeong S.E."/>
            <person name="Jeon C.O."/>
        </authorList>
    </citation>
    <scope>NUCLEOTIDE SEQUENCE [LARGE SCALE GENOMIC DNA]</scope>
    <source>
        <strain evidence="2 3">AsT0115</strain>
    </source>
</reference>
<organism evidence="2 3">
    <name type="scientific">Flagellimonas algicola</name>
    <dbReference type="NCBI Taxonomy" id="2583815"/>
    <lineage>
        <taxon>Bacteria</taxon>
        <taxon>Pseudomonadati</taxon>
        <taxon>Bacteroidota</taxon>
        <taxon>Flavobacteriia</taxon>
        <taxon>Flavobacteriales</taxon>
        <taxon>Flavobacteriaceae</taxon>
        <taxon>Flagellimonas</taxon>
    </lineage>
</organism>
<proteinExistence type="predicted"/>
<gene>
    <name evidence="2" type="ORF">FGG15_19535</name>
</gene>
<dbReference type="Pfam" id="PF00665">
    <property type="entry name" value="rve"/>
    <property type="match status" value="1"/>
</dbReference>